<dbReference type="GO" id="GO:0004336">
    <property type="term" value="F:galactosylceramidase activity"/>
    <property type="evidence" value="ECO:0007669"/>
    <property type="project" value="UniProtKB-EC"/>
</dbReference>
<evidence type="ECO:0000259" key="14">
    <source>
        <dbReference type="Pfam" id="PF17387"/>
    </source>
</evidence>
<feature type="domain" description="Glycosyl hydrolase family 59 central" evidence="14">
    <location>
        <begin position="345"/>
        <end position="461"/>
    </location>
</feature>
<dbReference type="PRINTS" id="PR00850">
    <property type="entry name" value="GLHYDRLASE59"/>
</dbReference>
<evidence type="ECO:0000256" key="8">
    <source>
        <dbReference type="ARBA" id="ARBA00023157"/>
    </source>
</evidence>
<evidence type="ECO:0000256" key="7">
    <source>
        <dbReference type="ARBA" id="ARBA00023098"/>
    </source>
</evidence>
<dbReference type="FunFam" id="3.20.20.80:FF:000026">
    <property type="entry name" value="galactocerebrosidase precursor"/>
    <property type="match status" value="1"/>
</dbReference>
<sequence>MISPLAAVVVVLSCLTCSRARADSNISVLVFDDTPGYGRTFDGIGGLSGGGATSKLLINYPKNLQDQILDFLFLPNFGASLQILKVEIGGDAQSTDGTEASHMHNSWEENYERGYEWWLMSEAKKRNPNIKLYGLPWGFPGWVGQGSWNPYNNSTVLADYIVRWVNGAKTFHNLTIDYLGLWNTNGYNIDYIKALRQVLDQRGFHNVQIVASDTGDWNIVGDMKNDKDLANDIYALGVHYPGTTSSDDAKNSGKPLWASEDYSTYNDEFGAGCWARILNQNYVNGNLTATIAWNLIASYYQGLDYYRSGLMTAVEPWSGHYLVNSPIWVTAHTTQFVSAGWKYLQHGSGVGFLPNGGSYVSLVSPSGNDLTIVVETMTHDHSVCVRPDLSPYTVTPQTVAITLKGHFANISELHLWYTQLIFGQEESNTFISQGPVKVVNGVVQLSLGLDQIYTLTTLTTGLKGSYPTPPPSSPFPLPYKDDFEANNLHDEPYNLAQQTGSFEVLKNGSNQFVRQMVLSGPIRWENWCLADTINKGITLIGNNMWDDIFVEIDFTFPPVNASSGVFVAARVSQGGCGVSNAGGVFLFVTSDHHFILATDPGRHHVVISDNLPAGGGWHKLSLFVQ</sequence>
<dbReference type="InterPro" id="IPR049161">
    <property type="entry name" value="GH59_cat"/>
</dbReference>
<feature type="signal peptide" evidence="12">
    <location>
        <begin position="1"/>
        <end position="22"/>
    </location>
</feature>
<evidence type="ECO:0000313" key="16">
    <source>
        <dbReference type="EMBL" id="CAG5127412.1"/>
    </source>
</evidence>
<dbReference type="EC" id="3.2.1.46" evidence="2"/>
<dbReference type="Proteomes" id="UP000678393">
    <property type="component" value="Unassembled WGS sequence"/>
</dbReference>
<keyword evidence="4" id="KW-0378">Hydrolase</keyword>
<evidence type="ECO:0000256" key="5">
    <source>
        <dbReference type="ARBA" id="ARBA00022919"/>
    </source>
</evidence>
<evidence type="ECO:0000259" key="13">
    <source>
        <dbReference type="Pfam" id="PF02057"/>
    </source>
</evidence>
<feature type="domain" description="Glycosyl hydrolase family 59 catalytic" evidence="13">
    <location>
        <begin position="41"/>
        <end position="335"/>
    </location>
</feature>
<reference evidence="16" key="1">
    <citation type="submission" date="2021-04" db="EMBL/GenBank/DDBJ databases">
        <authorList>
            <consortium name="Molecular Ecology Group"/>
        </authorList>
    </citation>
    <scope>NUCLEOTIDE SEQUENCE</scope>
</reference>
<evidence type="ECO:0000256" key="2">
    <source>
        <dbReference type="ARBA" id="ARBA00012657"/>
    </source>
</evidence>
<dbReference type="InterPro" id="IPR013785">
    <property type="entry name" value="Aldolase_TIM"/>
</dbReference>
<gene>
    <name evidence="16" type="ORF">CUNI_LOCUS12970</name>
</gene>
<keyword evidence="7" id="KW-0443">Lipid metabolism</keyword>
<organism evidence="16 17">
    <name type="scientific">Candidula unifasciata</name>
    <dbReference type="NCBI Taxonomy" id="100452"/>
    <lineage>
        <taxon>Eukaryota</taxon>
        <taxon>Metazoa</taxon>
        <taxon>Spiralia</taxon>
        <taxon>Lophotrochozoa</taxon>
        <taxon>Mollusca</taxon>
        <taxon>Gastropoda</taxon>
        <taxon>Heterobranchia</taxon>
        <taxon>Euthyneura</taxon>
        <taxon>Panpulmonata</taxon>
        <taxon>Eupulmonata</taxon>
        <taxon>Stylommatophora</taxon>
        <taxon>Helicina</taxon>
        <taxon>Helicoidea</taxon>
        <taxon>Geomitridae</taxon>
        <taxon>Candidula</taxon>
    </lineage>
</organism>
<dbReference type="InterPro" id="IPR017853">
    <property type="entry name" value="GH"/>
</dbReference>
<evidence type="ECO:0000256" key="12">
    <source>
        <dbReference type="SAM" id="SignalP"/>
    </source>
</evidence>
<dbReference type="EMBL" id="CAJHNH020002669">
    <property type="protein sequence ID" value="CAG5127412.1"/>
    <property type="molecule type" value="Genomic_DNA"/>
</dbReference>
<keyword evidence="6" id="KW-0442">Lipid degradation</keyword>
<dbReference type="GO" id="GO:0005764">
    <property type="term" value="C:lysosome"/>
    <property type="evidence" value="ECO:0007669"/>
    <property type="project" value="TreeGrafter"/>
</dbReference>
<dbReference type="Gene3D" id="2.60.120.560">
    <property type="entry name" value="Exo-inulinase, domain 1"/>
    <property type="match status" value="1"/>
</dbReference>
<dbReference type="GO" id="GO:0006683">
    <property type="term" value="P:galactosylceramide catabolic process"/>
    <property type="evidence" value="ECO:0007669"/>
    <property type="project" value="InterPro"/>
</dbReference>
<evidence type="ECO:0000256" key="4">
    <source>
        <dbReference type="ARBA" id="ARBA00022801"/>
    </source>
</evidence>
<keyword evidence="8" id="KW-1015">Disulfide bond</keyword>
<name>A0A8S3ZJR2_9EUPU</name>
<comment type="caution">
    <text evidence="16">The sequence shown here is derived from an EMBL/GenBank/DDBJ whole genome shotgun (WGS) entry which is preliminary data.</text>
</comment>
<protein>
    <recommendedName>
        <fullName evidence="2">galactosylceramidase</fullName>
        <ecNumber evidence="2">3.2.1.46</ecNumber>
    </recommendedName>
    <alternativeName>
        <fullName evidence="11">Galactosylceramidase</fullName>
    </alternativeName>
</protein>
<keyword evidence="5" id="KW-0746">Sphingolipid metabolism</keyword>
<evidence type="ECO:0000256" key="1">
    <source>
        <dbReference type="ARBA" id="ARBA00005637"/>
    </source>
</evidence>
<dbReference type="Gene3D" id="3.20.20.70">
    <property type="entry name" value="Aldolase class I"/>
    <property type="match status" value="1"/>
</dbReference>
<evidence type="ECO:0000313" key="17">
    <source>
        <dbReference type="Proteomes" id="UP000678393"/>
    </source>
</evidence>
<dbReference type="AlphaFoldDB" id="A0A8S3ZJR2"/>
<evidence type="ECO:0000256" key="3">
    <source>
        <dbReference type="ARBA" id="ARBA00022729"/>
    </source>
</evidence>
<accession>A0A8S3ZJR2</accession>
<dbReference type="InterPro" id="IPR001286">
    <property type="entry name" value="Glyco_hydro_59"/>
</dbReference>
<dbReference type="SUPFAM" id="SSF51445">
    <property type="entry name" value="(Trans)glycosidases"/>
    <property type="match status" value="1"/>
</dbReference>
<comment type="similarity">
    <text evidence="1">Belongs to the glycosyl hydrolase 59 family.</text>
</comment>
<evidence type="ECO:0000256" key="11">
    <source>
        <dbReference type="ARBA" id="ARBA00033098"/>
    </source>
</evidence>
<evidence type="ECO:0000259" key="15">
    <source>
        <dbReference type="Pfam" id="PF21708"/>
    </source>
</evidence>
<feature type="domain" description="Glycosyl hydrolase family 59 C-terminal lectin" evidence="15">
    <location>
        <begin position="497"/>
        <end position="624"/>
    </location>
</feature>
<evidence type="ECO:0000256" key="10">
    <source>
        <dbReference type="ARBA" id="ARBA00023295"/>
    </source>
</evidence>
<feature type="non-terminal residue" evidence="16">
    <location>
        <position position="1"/>
    </location>
</feature>
<keyword evidence="3 12" id="KW-0732">Signal</keyword>
<dbReference type="Pfam" id="PF17387">
    <property type="entry name" value="Glyco_hydro_59M"/>
    <property type="match status" value="1"/>
</dbReference>
<keyword evidence="17" id="KW-1185">Reference proteome</keyword>
<proteinExistence type="inferred from homology"/>
<evidence type="ECO:0000256" key="9">
    <source>
        <dbReference type="ARBA" id="ARBA00023180"/>
    </source>
</evidence>
<keyword evidence="10" id="KW-0326">Glycosidase</keyword>
<dbReference type="GO" id="GO:0016020">
    <property type="term" value="C:membrane"/>
    <property type="evidence" value="ECO:0007669"/>
    <property type="project" value="GOC"/>
</dbReference>
<dbReference type="PANTHER" id="PTHR15172">
    <property type="entry name" value="GALACTOCEREBROSIDASE"/>
    <property type="match status" value="1"/>
</dbReference>
<dbReference type="Gene3D" id="3.20.20.80">
    <property type="entry name" value="Glycosidases"/>
    <property type="match status" value="1"/>
</dbReference>
<evidence type="ECO:0000256" key="6">
    <source>
        <dbReference type="ARBA" id="ARBA00022963"/>
    </source>
</evidence>
<dbReference type="InterPro" id="IPR049162">
    <property type="entry name" value="GH59_C"/>
</dbReference>
<feature type="chain" id="PRO_5035930548" description="galactosylceramidase" evidence="12">
    <location>
        <begin position="23"/>
        <end position="625"/>
    </location>
</feature>
<dbReference type="InterPro" id="IPR035394">
    <property type="entry name" value="Glyco_hydro_59_dom"/>
</dbReference>
<keyword evidence="9" id="KW-0325">Glycoprotein</keyword>
<dbReference type="OrthoDB" id="440760at2759"/>
<dbReference type="Pfam" id="PF02057">
    <property type="entry name" value="Glyco_hydro_59"/>
    <property type="match status" value="1"/>
</dbReference>
<dbReference type="Pfam" id="PF21708">
    <property type="entry name" value="Glyco_hydro_59_C"/>
    <property type="match status" value="1"/>
</dbReference>
<dbReference type="PANTHER" id="PTHR15172:SF1">
    <property type="entry name" value="GALACTOCEREBROSIDASE"/>
    <property type="match status" value="1"/>
</dbReference>